<keyword evidence="6 15" id="KW-0375">Hydrogen ion transport</keyword>
<keyword evidence="5 15" id="KW-0812">Transmembrane</keyword>
<dbReference type="InterPro" id="IPR028987">
    <property type="entry name" value="ATP_synth_B-like_membr_sf"/>
</dbReference>
<dbReference type="GO" id="GO:0016787">
    <property type="term" value="F:hydrolase activity"/>
    <property type="evidence" value="ECO:0007669"/>
    <property type="project" value="UniProtKB-KW"/>
</dbReference>
<comment type="subunit">
    <text evidence="15">F-type ATPases have 2 components, F(1) - the catalytic core - and F(0) - the membrane proton channel. F(1) has five subunits: alpha(3), beta(3), gamma(1), delta(1), epsilon(1). F(0) has three main subunits: a(1), b(2) and c(10-14). The alpha and beta chains form an alternating ring which encloses part of the gamma chain. F(1) is attached to F(0) by a central stalk formed by the gamma and epsilon chains, while a peripheral stalk is formed by the delta and b chains.</text>
</comment>
<keyword evidence="8 15" id="KW-0406">Ion transport</keyword>
<keyword evidence="7 15" id="KW-1133">Transmembrane helix</keyword>
<dbReference type="GO" id="GO:0045259">
    <property type="term" value="C:proton-transporting ATP synthase complex"/>
    <property type="evidence" value="ECO:0007669"/>
    <property type="project" value="UniProtKB-KW"/>
</dbReference>
<dbReference type="AlphaFoldDB" id="A0A0A2GXB3"/>
<comment type="function">
    <text evidence="11 15">F(1)F(0) ATP synthase produces ATP from ADP in the presence of a proton or sodium gradient. F-type ATPases consist of two structural domains, F(1) containing the extramembraneous catalytic core and F(0) containing the membrane proton channel, linked together by a central stalk and a peripheral stalk. During catalysis, ATP synthesis in the catalytic domain of F(1) is coupled via a rotary mechanism of the central stalk subunits to proton translocation.</text>
</comment>
<evidence type="ECO:0000256" key="13">
    <source>
        <dbReference type="ARBA" id="ARBA00026054"/>
    </source>
</evidence>
<evidence type="ECO:0000256" key="5">
    <source>
        <dbReference type="ARBA" id="ARBA00022692"/>
    </source>
</evidence>
<comment type="subcellular location">
    <subcellularLocation>
        <location evidence="15">Cell membrane</location>
        <topology evidence="15">Single-pass membrane protein</topology>
    </subcellularLocation>
    <subcellularLocation>
        <location evidence="14">Endomembrane system</location>
        <topology evidence="14">Single-pass membrane protein</topology>
    </subcellularLocation>
</comment>
<dbReference type="InterPro" id="IPR005864">
    <property type="entry name" value="ATP_synth_F0_bsu_bac"/>
</dbReference>
<dbReference type="CDD" id="cd06503">
    <property type="entry name" value="ATP-synt_Fo_b"/>
    <property type="match status" value="1"/>
</dbReference>
<dbReference type="NCBIfam" id="TIGR01144">
    <property type="entry name" value="ATP_synt_b"/>
    <property type="match status" value="1"/>
</dbReference>
<dbReference type="RefSeq" id="WP_035326314.1">
    <property type="nucleotide sequence ID" value="NZ_CP015125.1"/>
</dbReference>
<reference evidence="18 19" key="1">
    <citation type="submission" date="2014-10" db="EMBL/GenBank/DDBJ databases">
        <title>Draft genome sequence of the proteorhodopsin-containing marine bacterium Dokdonia donghaensis.</title>
        <authorList>
            <person name="Gomez-Consarnau L."/>
            <person name="Gonzalez J.M."/>
            <person name="Riedel T."/>
            <person name="Jaenicke S."/>
            <person name="Wagner-Doebler I."/>
            <person name="Fuhrman J.A."/>
        </authorList>
    </citation>
    <scope>NUCLEOTIDE SEQUENCE [LARGE SCALE GENOMIC DNA]</scope>
    <source>
        <strain evidence="18 19">DSW-1</strain>
    </source>
</reference>
<evidence type="ECO:0000313" key="19">
    <source>
        <dbReference type="Proteomes" id="UP000030140"/>
    </source>
</evidence>
<evidence type="ECO:0000256" key="14">
    <source>
        <dbReference type="ARBA" id="ARBA00037847"/>
    </source>
</evidence>
<dbReference type="InterPro" id="IPR050059">
    <property type="entry name" value="ATP_synthase_B_chain"/>
</dbReference>
<dbReference type="OrthoDB" id="9795289at2"/>
<evidence type="ECO:0000256" key="4">
    <source>
        <dbReference type="ARBA" id="ARBA00022547"/>
    </source>
</evidence>
<comment type="similarity">
    <text evidence="1 15 16">Belongs to the ATPase B chain family.</text>
</comment>
<accession>A0A0A2GXB3</accession>
<sequence length="166" mass="18451">MEQLLENFSLDLFVKQTILFLLLIFLMVKFAWKPIMSALNEREEGIQGALDAAENAKKEMASLQADNEKLLKEARAEREAMLKEAREMKTKMIDDAKVEAKDAADKMVAQAQAAIEAERKSAIADLKGQVAALSVEIAEKVVKNELSDKEKQLGLVDKMLGQATLN</sequence>
<evidence type="ECO:0000256" key="6">
    <source>
        <dbReference type="ARBA" id="ARBA00022781"/>
    </source>
</evidence>
<evidence type="ECO:0000313" key="18">
    <source>
        <dbReference type="EMBL" id="KGO06966.1"/>
    </source>
</evidence>
<evidence type="ECO:0000256" key="10">
    <source>
        <dbReference type="ARBA" id="ARBA00023310"/>
    </source>
</evidence>
<dbReference type="InterPro" id="IPR002146">
    <property type="entry name" value="ATP_synth_b/b'su_bac/chlpt"/>
</dbReference>
<name>A0A0A2GXB3_9FLAO</name>
<dbReference type="GO" id="GO:0046961">
    <property type="term" value="F:proton-transporting ATPase activity, rotational mechanism"/>
    <property type="evidence" value="ECO:0007669"/>
    <property type="project" value="TreeGrafter"/>
</dbReference>
<dbReference type="Proteomes" id="UP000030140">
    <property type="component" value="Unassembled WGS sequence"/>
</dbReference>
<evidence type="ECO:0000256" key="1">
    <source>
        <dbReference type="ARBA" id="ARBA00005513"/>
    </source>
</evidence>
<evidence type="ECO:0000256" key="12">
    <source>
        <dbReference type="ARBA" id="ARBA00025614"/>
    </source>
</evidence>
<evidence type="ECO:0000256" key="7">
    <source>
        <dbReference type="ARBA" id="ARBA00022989"/>
    </source>
</evidence>
<dbReference type="PANTHER" id="PTHR33445:SF1">
    <property type="entry name" value="ATP SYNTHASE SUBUNIT B"/>
    <property type="match status" value="1"/>
</dbReference>
<evidence type="ECO:0000256" key="3">
    <source>
        <dbReference type="ARBA" id="ARBA00022475"/>
    </source>
</evidence>
<proteinExistence type="inferred from homology"/>
<dbReference type="Gene3D" id="1.20.5.620">
    <property type="entry name" value="F1F0 ATP synthase subunit B, membrane domain"/>
    <property type="match status" value="1"/>
</dbReference>
<evidence type="ECO:0000256" key="2">
    <source>
        <dbReference type="ARBA" id="ARBA00022448"/>
    </source>
</evidence>
<comment type="caution">
    <text evidence="18">The sequence shown here is derived from an EMBL/GenBank/DDBJ whole genome shotgun (WGS) entry which is preliminary data.</text>
</comment>
<keyword evidence="10 15" id="KW-0066">ATP synthesis</keyword>
<evidence type="ECO:0000256" key="16">
    <source>
        <dbReference type="RuleBase" id="RU003848"/>
    </source>
</evidence>
<dbReference type="SUPFAM" id="SSF81573">
    <property type="entry name" value="F1F0 ATP synthase subunit B, membrane domain"/>
    <property type="match status" value="1"/>
</dbReference>
<comment type="subunit">
    <text evidence="13">F-type ATPases have 2 components, F(1) - the catalytic core - and F(0) - the membrane proton channel. F(1) has five subunits: alpha(3), beta(3), gamma(1), delta(1), epsilon(1). F(0) has four main subunits: a(1), b(2) and c(10-14). The alpha and beta chains form an alternating ring which encloses part of the gamma chain. F(1) is attached to F(0) by a central stalk formed by the gamma and epsilon chains, while a peripheral stalk is formed by the delta and b chains.</text>
</comment>
<dbReference type="GO" id="GO:0046933">
    <property type="term" value="F:proton-transporting ATP synthase activity, rotational mechanism"/>
    <property type="evidence" value="ECO:0007669"/>
    <property type="project" value="UniProtKB-UniRule"/>
</dbReference>
<keyword evidence="9 15" id="KW-0472">Membrane</keyword>
<evidence type="ECO:0000256" key="11">
    <source>
        <dbReference type="ARBA" id="ARBA00025198"/>
    </source>
</evidence>
<dbReference type="KEGG" id="ddo:I597_0675"/>
<keyword evidence="4 15" id="KW-0138">CF(0)</keyword>
<comment type="function">
    <text evidence="12">Component of the F(0) channel, it forms part of the peripheral stalk, linking F(1) to F(0). The b'-subunit is a diverged and duplicated form of b found in plants and photosynthetic bacteria.</text>
</comment>
<dbReference type="Pfam" id="PF00430">
    <property type="entry name" value="ATP-synt_B"/>
    <property type="match status" value="1"/>
</dbReference>
<dbReference type="NCBIfam" id="NF011041">
    <property type="entry name" value="PRK14471.1"/>
    <property type="match status" value="1"/>
</dbReference>
<protein>
    <recommendedName>
        <fullName evidence="15">ATP synthase subunit b</fullName>
    </recommendedName>
    <alternativeName>
        <fullName evidence="15">ATP synthase F(0) sector subunit b</fullName>
    </alternativeName>
    <alternativeName>
        <fullName evidence="15">ATPase subunit I</fullName>
    </alternativeName>
    <alternativeName>
        <fullName evidence="15">F-type ATPase subunit b</fullName>
        <shortName evidence="15">F-ATPase subunit b</shortName>
    </alternativeName>
</protein>
<keyword evidence="19" id="KW-1185">Reference proteome</keyword>
<dbReference type="PANTHER" id="PTHR33445">
    <property type="entry name" value="ATP SYNTHASE SUBUNIT B', CHLOROPLASTIC"/>
    <property type="match status" value="1"/>
</dbReference>
<evidence type="ECO:0000256" key="8">
    <source>
        <dbReference type="ARBA" id="ARBA00023065"/>
    </source>
</evidence>
<feature type="transmembrane region" description="Helical" evidence="15">
    <location>
        <begin position="12"/>
        <end position="32"/>
    </location>
</feature>
<dbReference type="HAMAP" id="MF_01398">
    <property type="entry name" value="ATP_synth_b_bprime"/>
    <property type="match status" value="1"/>
</dbReference>
<organism evidence="18 19">
    <name type="scientific">Dokdonia donghaensis DSW-1</name>
    <dbReference type="NCBI Taxonomy" id="1300343"/>
    <lineage>
        <taxon>Bacteria</taxon>
        <taxon>Pseudomonadati</taxon>
        <taxon>Bacteroidota</taxon>
        <taxon>Flavobacteriia</taxon>
        <taxon>Flavobacteriales</taxon>
        <taxon>Flavobacteriaceae</taxon>
        <taxon>Dokdonia</taxon>
    </lineage>
</organism>
<keyword evidence="2 15" id="KW-0813">Transport</keyword>
<dbReference type="PATRIC" id="fig|1300343.5.peg.685"/>
<evidence type="ECO:0000256" key="15">
    <source>
        <dbReference type="HAMAP-Rule" id="MF_01398"/>
    </source>
</evidence>
<gene>
    <name evidence="15" type="primary">atpF</name>
    <name evidence="18" type="ORF">NV36_09025</name>
</gene>
<dbReference type="GO" id="GO:0005886">
    <property type="term" value="C:plasma membrane"/>
    <property type="evidence" value="ECO:0007669"/>
    <property type="project" value="UniProtKB-SubCell"/>
</dbReference>
<evidence type="ECO:0000256" key="17">
    <source>
        <dbReference type="SAM" id="Coils"/>
    </source>
</evidence>
<keyword evidence="17" id="KW-0175">Coiled coil</keyword>
<keyword evidence="3 15" id="KW-1003">Cell membrane</keyword>
<keyword evidence="18" id="KW-0378">Hydrolase</keyword>
<dbReference type="EMBL" id="JSAQ01000001">
    <property type="protein sequence ID" value="KGO06966.1"/>
    <property type="molecule type" value="Genomic_DNA"/>
</dbReference>
<dbReference type="GO" id="GO:0012505">
    <property type="term" value="C:endomembrane system"/>
    <property type="evidence" value="ECO:0007669"/>
    <property type="project" value="UniProtKB-SubCell"/>
</dbReference>
<feature type="coiled-coil region" evidence="17">
    <location>
        <begin position="36"/>
        <end position="91"/>
    </location>
</feature>
<evidence type="ECO:0000256" key="9">
    <source>
        <dbReference type="ARBA" id="ARBA00023136"/>
    </source>
</evidence>